<organism evidence="3 4">
    <name type="scientific">Oedothorax gibbosus</name>
    <dbReference type="NCBI Taxonomy" id="931172"/>
    <lineage>
        <taxon>Eukaryota</taxon>
        <taxon>Metazoa</taxon>
        <taxon>Ecdysozoa</taxon>
        <taxon>Arthropoda</taxon>
        <taxon>Chelicerata</taxon>
        <taxon>Arachnida</taxon>
        <taxon>Araneae</taxon>
        <taxon>Araneomorphae</taxon>
        <taxon>Entelegynae</taxon>
        <taxon>Araneoidea</taxon>
        <taxon>Linyphiidae</taxon>
        <taxon>Erigoninae</taxon>
        <taxon>Oedothorax</taxon>
    </lineage>
</organism>
<evidence type="ECO:0000256" key="1">
    <source>
        <dbReference type="SAM" id="Coils"/>
    </source>
</evidence>
<dbReference type="EMBL" id="JAFNEN010000073">
    <property type="protein sequence ID" value="KAG8196251.1"/>
    <property type="molecule type" value="Genomic_DNA"/>
</dbReference>
<gene>
    <name evidence="3" type="ORF">JTE90_023807</name>
</gene>
<comment type="caution">
    <text evidence="3">The sequence shown here is derived from an EMBL/GenBank/DDBJ whole genome shotgun (WGS) entry which is preliminary data.</text>
</comment>
<dbReference type="PANTHER" id="PTHR23159">
    <property type="entry name" value="CENTROSOMAL PROTEIN 2"/>
    <property type="match status" value="1"/>
</dbReference>
<dbReference type="Proteomes" id="UP000827092">
    <property type="component" value="Unassembled WGS sequence"/>
</dbReference>
<feature type="coiled-coil region" evidence="1">
    <location>
        <begin position="66"/>
        <end position="130"/>
    </location>
</feature>
<evidence type="ECO:0000256" key="2">
    <source>
        <dbReference type="SAM" id="MobiDB-lite"/>
    </source>
</evidence>
<feature type="coiled-coil region" evidence="1">
    <location>
        <begin position="645"/>
        <end position="721"/>
    </location>
</feature>
<feature type="region of interest" description="Disordered" evidence="2">
    <location>
        <begin position="1"/>
        <end position="28"/>
    </location>
</feature>
<keyword evidence="4" id="KW-1185">Reference proteome</keyword>
<name>A0AAV6VJD7_9ARAC</name>
<reference evidence="3 4" key="1">
    <citation type="journal article" date="2022" name="Nat. Ecol. Evol.">
        <title>A masculinizing supergene underlies an exaggerated male reproductive morph in a spider.</title>
        <authorList>
            <person name="Hendrickx F."/>
            <person name="De Corte Z."/>
            <person name="Sonet G."/>
            <person name="Van Belleghem S.M."/>
            <person name="Kostlbacher S."/>
            <person name="Vangestel C."/>
        </authorList>
    </citation>
    <scope>NUCLEOTIDE SEQUENCE [LARGE SCALE GENOMIC DNA]</scope>
    <source>
        <strain evidence="3">W744_W776</strain>
    </source>
</reference>
<feature type="region of interest" description="Disordered" evidence="2">
    <location>
        <begin position="810"/>
        <end position="831"/>
    </location>
</feature>
<accession>A0AAV6VJD7</accession>
<evidence type="ECO:0000313" key="4">
    <source>
        <dbReference type="Proteomes" id="UP000827092"/>
    </source>
</evidence>
<protein>
    <submittedName>
        <fullName evidence="3">Uncharacterized protein</fullName>
    </submittedName>
</protein>
<feature type="compositionally biased region" description="Basic and acidic residues" evidence="2">
    <location>
        <begin position="1"/>
        <end position="18"/>
    </location>
</feature>
<proteinExistence type="predicted"/>
<dbReference type="PANTHER" id="PTHR23159:SF31">
    <property type="entry name" value="CENTROSOME-ASSOCIATED PROTEIN CEP250 ISOFORM X1"/>
    <property type="match status" value="1"/>
</dbReference>
<feature type="coiled-coil region" evidence="1">
    <location>
        <begin position="750"/>
        <end position="798"/>
    </location>
</feature>
<keyword evidence="1" id="KW-0175">Coiled coil</keyword>
<sequence>MENHNNHGMETTSYEKNHSNGHPTTPEVIEHLSSPIPVFNTMDFFVRNSIKSHVNSDVSVLSQAFKDCYQQQIEAIENDKNLDENEKNKEKLTVLLKHNKELQDQNDTFVSTLLELEREAQLRVQQMERRLKSSAKTTMEAVININDCAKEMQKIVEERVYVESLYNDMQQHVSNIKDENSFLRDQNYNLHHDIQALLQIIQHARCTGHWEMNCVTFCEVTPEQVFGPVQSISNLCTADSPQLEHHLDTERKVSNASLQDVINSSTFSPCTTCCDEHQLMNKHSSVCVRGCDNQKGDNKDKRIALLESQVSELEHRLNLKTSECECHIWKLEMLIKQNQNKMQLPPFDLQHSGTSLPKCISLPEIGNIYSFARVNRKSFSCGILNNAQTSCMKTPKLPNVKYVNSKYEDASEFNKGDSDTKKSDKVLHTNYYNDRGQSEPHLFMYGDSIYVYKPCEPIKKISHVALHDDYETSVPPCQSIDLKFPTENSNKKLSDWTTLSKSSYHSIPQDLHYKGGFSCSYTSSYAEIESDNKIIHSDANLEKYTCFQSTSSQTEEIAQNSVSLQAAIRREEEKYCMCSCSDPGVHSFDEKIVEGLLGKDLSTTNHFVSLTDSALAGMEDETKEKGYKRDLHQMINIMQTMKESLVKAEDKAAAKEILLEQLQGHLTSAVKEVELKDIALNNVEKKLDISRNESSDLRNEISRLQKDVDNLQMLNDNILLKVNVNEEKINDMSLEQKTLQDQKRSLLTRLDAQGDELHKAKQELLVMQRNAESYALQVEQQTQIIRNLQEALVQSKRAFDASHKKTSLWEVSPPKFESESKSSSKSSIVDI</sequence>
<evidence type="ECO:0000313" key="3">
    <source>
        <dbReference type="EMBL" id="KAG8196251.1"/>
    </source>
</evidence>
<dbReference type="AlphaFoldDB" id="A0AAV6VJD7"/>